<dbReference type="PANTHER" id="PTHR35525">
    <property type="entry name" value="BLL6575 PROTEIN"/>
    <property type="match status" value="1"/>
</dbReference>
<dbReference type="OrthoDB" id="3531194at2"/>
<dbReference type="SUPFAM" id="SSF160904">
    <property type="entry name" value="Jann2411-like"/>
    <property type="match status" value="1"/>
</dbReference>
<name>A0A0X3VPU6_9ACTN</name>
<dbReference type="AlphaFoldDB" id="A0A0X3VPU6"/>
<comment type="caution">
    <text evidence="2">The sequence shown here is derived from an EMBL/GenBank/DDBJ whole genome shotgun (WGS) entry which is preliminary data.</text>
</comment>
<dbReference type="Pfam" id="PF11706">
    <property type="entry name" value="zf-CGNR"/>
    <property type="match status" value="1"/>
</dbReference>
<proteinExistence type="predicted"/>
<reference evidence="3" key="1">
    <citation type="submission" date="2015-10" db="EMBL/GenBank/DDBJ databases">
        <authorList>
            <person name="Ju K.-S."/>
            <person name="Doroghazi J.R."/>
            <person name="Metcalf W.W."/>
        </authorList>
    </citation>
    <scope>NUCLEOTIDE SEQUENCE [LARGE SCALE GENOMIC DNA]</scope>
    <source>
        <strain evidence="3">NRRL 3151</strain>
    </source>
</reference>
<gene>
    <name evidence="2" type="ORF">ADL12_01805</name>
</gene>
<dbReference type="InterPro" id="IPR021005">
    <property type="entry name" value="Znf_CGNR"/>
</dbReference>
<dbReference type="EMBL" id="LLZG01000002">
    <property type="protein sequence ID" value="KUL46785.1"/>
    <property type="molecule type" value="Genomic_DNA"/>
</dbReference>
<sequence length="174" mass="19291">MQFEHDNMVGVHLAVALVNLDSSGSWMPETLEQTLRAHQIRRPHVTGSTSEDIRAWSRLMRPVFEASSQAERCQNINALLADGAASVYLTTHDNLRPHLHFAPDAQDLQSRVKAVTAGGLAIFALQAEGERLGVCALGSCRTAFVDTSRNGRRAYCSPRCANTDAVRRHRDKRR</sequence>
<dbReference type="InterPro" id="IPR023286">
    <property type="entry name" value="ABATE_dom_sf"/>
</dbReference>
<evidence type="ECO:0000259" key="1">
    <source>
        <dbReference type="Pfam" id="PF11706"/>
    </source>
</evidence>
<feature type="domain" description="Zinc finger CGNR" evidence="1">
    <location>
        <begin position="131"/>
        <end position="173"/>
    </location>
</feature>
<keyword evidence="3" id="KW-1185">Reference proteome</keyword>
<dbReference type="InterPro" id="IPR010852">
    <property type="entry name" value="ABATE"/>
</dbReference>
<evidence type="ECO:0000313" key="2">
    <source>
        <dbReference type="EMBL" id="KUL46785.1"/>
    </source>
</evidence>
<dbReference type="Gene3D" id="1.10.3300.10">
    <property type="entry name" value="Jann2411-like domain"/>
    <property type="match status" value="1"/>
</dbReference>
<evidence type="ECO:0000313" key="3">
    <source>
        <dbReference type="Proteomes" id="UP000053923"/>
    </source>
</evidence>
<dbReference type="RefSeq" id="WP_062697686.1">
    <property type="nucleotide sequence ID" value="NZ_LLZG01000002.1"/>
</dbReference>
<protein>
    <recommendedName>
        <fullName evidence="1">Zinc finger CGNR domain-containing protein</fullName>
    </recommendedName>
</protein>
<organism evidence="2 3">
    <name type="scientific">Streptomyces regalis</name>
    <dbReference type="NCBI Taxonomy" id="68262"/>
    <lineage>
        <taxon>Bacteria</taxon>
        <taxon>Bacillati</taxon>
        <taxon>Actinomycetota</taxon>
        <taxon>Actinomycetes</taxon>
        <taxon>Kitasatosporales</taxon>
        <taxon>Streptomycetaceae</taxon>
        <taxon>Streptomyces</taxon>
    </lineage>
</organism>
<dbReference type="Proteomes" id="UP000053923">
    <property type="component" value="Unassembled WGS sequence"/>
</dbReference>
<accession>A0A0X3VPU6</accession>
<dbReference type="PANTHER" id="PTHR35525:SF3">
    <property type="entry name" value="BLL6575 PROTEIN"/>
    <property type="match status" value="1"/>
</dbReference>